<evidence type="ECO:0000256" key="1">
    <source>
        <dbReference type="SAM" id="MobiDB-lite"/>
    </source>
</evidence>
<protein>
    <recommendedName>
        <fullName evidence="6">Ubiquitin-domain-containing protein</fullName>
    </recommendedName>
</protein>
<dbReference type="InterPro" id="IPR000626">
    <property type="entry name" value="Ubiquitin-like_dom"/>
</dbReference>
<dbReference type="InterPro" id="IPR019954">
    <property type="entry name" value="Ubiquitin_CS"/>
</dbReference>
<evidence type="ECO:0000259" key="3">
    <source>
        <dbReference type="PROSITE" id="PS50053"/>
    </source>
</evidence>
<dbReference type="Pfam" id="PF00627">
    <property type="entry name" value="UBA"/>
    <property type="match status" value="1"/>
</dbReference>
<dbReference type="SUPFAM" id="SSF54236">
    <property type="entry name" value="Ubiquitin-like"/>
    <property type="match status" value="1"/>
</dbReference>
<evidence type="ECO:0000313" key="4">
    <source>
        <dbReference type="EMBL" id="PWW75591.1"/>
    </source>
</evidence>
<dbReference type="FunFam" id="1.10.8.10:FF:000024">
    <property type="entry name" value="Ubiquitin domain-containing protein DSK2"/>
    <property type="match status" value="1"/>
</dbReference>
<feature type="domain" description="UBA" evidence="2">
    <location>
        <begin position="418"/>
        <end position="459"/>
    </location>
</feature>
<dbReference type="OrthoDB" id="267397at2759"/>
<dbReference type="STRING" id="42249.A0A317SR71"/>
<feature type="compositionally biased region" description="Low complexity" evidence="1">
    <location>
        <begin position="1"/>
        <end position="24"/>
    </location>
</feature>
<dbReference type="PROSITE" id="PS50053">
    <property type="entry name" value="UBIQUITIN_2"/>
    <property type="match status" value="1"/>
</dbReference>
<evidence type="ECO:0000259" key="2">
    <source>
        <dbReference type="PROSITE" id="PS50030"/>
    </source>
</evidence>
<dbReference type="PANTHER" id="PTHR10677:SF3">
    <property type="entry name" value="FI07626P-RELATED"/>
    <property type="match status" value="1"/>
</dbReference>
<feature type="compositionally biased region" description="Low complexity" evidence="1">
    <location>
        <begin position="97"/>
        <end position="112"/>
    </location>
</feature>
<dbReference type="CDD" id="cd14324">
    <property type="entry name" value="UBA_Dsk2p_like"/>
    <property type="match status" value="1"/>
</dbReference>
<dbReference type="InterPro" id="IPR019956">
    <property type="entry name" value="Ubiquitin_dom"/>
</dbReference>
<comment type="caution">
    <text evidence="4">The sequence shown here is derived from an EMBL/GenBank/DDBJ whole genome shotgun (WGS) entry which is preliminary data.</text>
</comment>
<dbReference type="GO" id="GO:0031593">
    <property type="term" value="F:polyubiquitin modification-dependent protein binding"/>
    <property type="evidence" value="ECO:0007669"/>
    <property type="project" value="TreeGrafter"/>
</dbReference>
<dbReference type="InterPro" id="IPR015940">
    <property type="entry name" value="UBA"/>
</dbReference>
<dbReference type="CDD" id="cd16106">
    <property type="entry name" value="Ubl_Dsk2p_like"/>
    <property type="match status" value="1"/>
</dbReference>
<dbReference type="Gene3D" id="3.10.20.90">
    <property type="entry name" value="Phosphatidylinositol 3-kinase Catalytic Subunit, Chain A, domain 1"/>
    <property type="match status" value="1"/>
</dbReference>
<feature type="region of interest" description="Disordered" evidence="1">
    <location>
        <begin position="235"/>
        <end position="377"/>
    </location>
</feature>
<keyword evidence="5" id="KW-1185">Reference proteome</keyword>
<feature type="domain" description="Ubiquitin-like" evidence="3">
    <location>
        <begin position="21"/>
        <end position="90"/>
    </location>
</feature>
<feature type="compositionally biased region" description="Low complexity" evidence="1">
    <location>
        <begin position="262"/>
        <end position="279"/>
    </location>
</feature>
<gene>
    <name evidence="4" type="ORF">C7212DRAFT_282034</name>
</gene>
<evidence type="ECO:0000313" key="5">
    <source>
        <dbReference type="Proteomes" id="UP000246991"/>
    </source>
</evidence>
<dbReference type="EMBL" id="PYWC01000044">
    <property type="protein sequence ID" value="PWW75591.1"/>
    <property type="molecule type" value="Genomic_DNA"/>
</dbReference>
<sequence>MSSSEQSAQGPSSSSESPTSITFSVKSSNDAKYTVSLAPTTSVADLKTKLAELSDIAADRQRLIYSGRVMKDDETLAFYKLQSGHTIHMVKGAASNTARGGASSSGPTTGGADARPTVPTNIAAGTGNNPLAGLTGARYAGHVQLPNADMFGPDGGMGPPPDAEQLAQAMSNPQFQSTMNDLLSNPQIMDYIFASNPMLSQLGPEVRQMMQSDLFRQLMSNPQVIRSMSQMSGSLGRGFGMGGGAASFPEPGRTDTTPASDPPAGSTSTGPTPNPTAAGSPPPLNPFLPGAAGGNPFAALFGGQPPRAGASPAQTPGQTQGQTTGQVPGQVPAGLDPNTINSILGAMGGMGGGQPSGPTGDPAGGAPNQPLPPNHPLAGNNPLAILLGANGHLGAAGALRAAQAQAAAPPVDNRPPEERYEEQLRQLNDMGFYDFDRNVAALRRSGGSVQGAINELLGG</sequence>
<dbReference type="InterPro" id="IPR006636">
    <property type="entry name" value="STI1_HS-bd"/>
</dbReference>
<dbReference type="GO" id="GO:0005829">
    <property type="term" value="C:cytosol"/>
    <property type="evidence" value="ECO:0007669"/>
    <property type="project" value="TreeGrafter"/>
</dbReference>
<dbReference type="PRINTS" id="PR00348">
    <property type="entry name" value="UBIQUITIN"/>
</dbReference>
<feature type="region of interest" description="Disordered" evidence="1">
    <location>
        <begin position="1"/>
        <end position="25"/>
    </location>
</feature>
<dbReference type="SMART" id="SM00165">
    <property type="entry name" value="UBA"/>
    <property type="match status" value="1"/>
</dbReference>
<proteinExistence type="predicted"/>
<dbReference type="Proteomes" id="UP000246991">
    <property type="component" value="Unassembled WGS sequence"/>
</dbReference>
<dbReference type="PROSITE" id="PS00299">
    <property type="entry name" value="UBIQUITIN_1"/>
    <property type="match status" value="1"/>
</dbReference>
<reference evidence="4 5" key="1">
    <citation type="submission" date="2018-03" db="EMBL/GenBank/DDBJ databases">
        <title>Genomes of Pezizomycetes fungi and the evolution of truffles.</title>
        <authorList>
            <person name="Murat C."/>
            <person name="Payen T."/>
            <person name="Noel B."/>
            <person name="Kuo A."/>
            <person name="Martin F.M."/>
        </authorList>
    </citation>
    <scope>NUCLEOTIDE SEQUENCE [LARGE SCALE GENOMIC DNA]</scope>
    <source>
        <strain evidence="4">091103-1</strain>
    </source>
</reference>
<dbReference type="InterPro" id="IPR029071">
    <property type="entry name" value="Ubiquitin-like_domsf"/>
</dbReference>
<feature type="compositionally biased region" description="Low complexity" evidence="1">
    <location>
        <begin position="314"/>
        <end position="332"/>
    </location>
</feature>
<evidence type="ECO:0008006" key="6">
    <source>
        <dbReference type="Google" id="ProtNLM"/>
    </source>
</evidence>
<dbReference type="InterPro" id="IPR009060">
    <property type="entry name" value="UBA-like_sf"/>
</dbReference>
<accession>A0A317SR71</accession>
<feature type="compositionally biased region" description="Gly residues" evidence="1">
    <location>
        <begin position="346"/>
        <end position="355"/>
    </location>
</feature>
<dbReference type="InterPro" id="IPR015496">
    <property type="entry name" value="Ubiquilin"/>
</dbReference>
<feature type="compositionally biased region" description="Gly residues" evidence="1">
    <location>
        <begin position="235"/>
        <end position="245"/>
    </location>
</feature>
<dbReference type="Gene3D" id="1.10.8.10">
    <property type="entry name" value="DNA helicase RuvA subunit, C-terminal domain"/>
    <property type="match status" value="1"/>
</dbReference>
<dbReference type="GO" id="GO:0006511">
    <property type="term" value="P:ubiquitin-dependent protein catabolic process"/>
    <property type="evidence" value="ECO:0007669"/>
    <property type="project" value="TreeGrafter"/>
</dbReference>
<organism evidence="4 5">
    <name type="scientific">Tuber magnatum</name>
    <name type="common">white Piedmont truffle</name>
    <dbReference type="NCBI Taxonomy" id="42249"/>
    <lineage>
        <taxon>Eukaryota</taxon>
        <taxon>Fungi</taxon>
        <taxon>Dikarya</taxon>
        <taxon>Ascomycota</taxon>
        <taxon>Pezizomycotina</taxon>
        <taxon>Pezizomycetes</taxon>
        <taxon>Pezizales</taxon>
        <taxon>Tuberaceae</taxon>
        <taxon>Tuber</taxon>
    </lineage>
</organism>
<dbReference type="SMART" id="SM00213">
    <property type="entry name" value="UBQ"/>
    <property type="match status" value="1"/>
</dbReference>
<dbReference type="PROSITE" id="PS50030">
    <property type="entry name" value="UBA"/>
    <property type="match status" value="1"/>
</dbReference>
<feature type="region of interest" description="Disordered" evidence="1">
    <location>
        <begin position="94"/>
        <end position="123"/>
    </location>
</feature>
<dbReference type="AlphaFoldDB" id="A0A317SR71"/>
<dbReference type="SMART" id="SM00727">
    <property type="entry name" value="STI1"/>
    <property type="match status" value="2"/>
</dbReference>
<name>A0A317SR71_9PEZI</name>
<dbReference type="Pfam" id="PF00240">
    <property type="entry name" value="ubiquitin"/>
    <property type="match status" value="1"/>
</dbReference>
<dbReference type="SUPFAM" id="SSF46934">
    <property type="entry name" value="UBA-like"/>
    <property type="match status" value="1"/>
</dbReference>
<dbReference type="PANTHER" id="PTHR10677">
    <property type="entry name" value="UBIQUILIN"/>
    <property type="match status" value="1"/>
</dbReference>